<evidence type="ECO:0000313" key="3">
    <source>
        <dbReference type="Proteomes" id="UP000490939"/>
    </source>
</evidence>
<sequence length="148" mass="16961">MWFGSECETTVPYDYGVLEEFEPTIPDDYIAMRDRETIGQTYQQATQIHWPHEYTGHTNSSAERSNRPHESIGQTDRSLRPTFRPDESKEHCSEFPHDSEIEKYIGASITEAKEVAGAVIRVIKLIWETQKKKLCVNLGSKLTVTLLS</sequence>
<dbReference type="Proteomes" id="UP000490939">
    <property type="component" value="Unassembled WGS sequence"/>
</dbReference>
<keyword evidence="3" id="KW-1185">Reference proteome</keyword>
<dbReference type="AlphaFoldDB" id="A0A8H3Z8P4"/>
<comment type="caution">
    <text evidence="2">The sequence shown here is derived from an EMBL/GenBank/DDBJ whole genome shotgun (WGS) entry which is preliminary data.</text>
</comment>
<gene>
    <name evidence="2" type="ORF">EG327_001662</name>
</gene>
<feature type="region of interest" description="Disordered" evidence="1">
    <location>
        <begin position="50"/>
        <end position="96"/>
    </location>
</feature>
<evidence type="ECO:0000256" key="1">
    <source>
        <dbReference type="SAM" id="MobiDB-lite"/>
    </source>
</evidence>
<reference evidence="2 3" key="1">
    <citation type="submission" date="2019-07" db="EMBL/GenBank/DDBJ databases">
        <title>Venturia inaequalis Genome Resource.</title>
        <authorList>
            <person name="Lichtner F.J."/>
        </authorList>
    </citation>
    <scope>NUCLEOTIDE SEQUENCE [LARGE SCALE GENOMIC DNA]</scope>
    <source>
        <strain evidence="2 3">DMI_063113</strain>
    </source>
</reference>
<accession>A0A8H3Z8P4</accession>
<organism evidence="2 3">
    <name type="scientific">Venturia inaequalis</name>
    <name type="common">Apple scab fungus</name>
    <dbReference type="NCBI Taxonomy" id="5025"/>
    <lineage>
        <taxon>Eukaryota</taxon>
        <taxon>Fungi</taxon>
        <taxon>Dikarya</taxon>
        <taxon>Ascomycota</taxon>
        <taxon>Pezizomycotina</taxon>
        <taxon>Dothideomycetes</taxon>
        <taxon>Pleosporomycetidae</taxon>
        <taxon>Venturiales</taxon>
        <taxon>Venturiaceae</taxon>
        <taxon>Venturia</taxon>
    </lineage>
</organism>
<evidence type="ECO:0000313" key="2">
    <source>
        <dbReference type="EMBL" id="KAE9990235.1"/>
    </source>
</evidence>
<proteinExistence type="predicted"/>
<protein>
    <submittedName>
        <fullName evidence="2">Uncharacterized protein</fullName>
    </submittedName>
</protein>
<dbReference type="EMBL" id="WNWR01000146">
    <property type="protein sequence ID" value="KAE9990235.1"/>
    <property type="molecule type" value="Genomic_DNA"/>
</dbReference>
<name>A0A8H3Z8P4_VENIN</name>
<feature type="compositionally biased region" description="Basic and acidic residues" evidence="1">
    <location>
        <begin position="77"/>
        <end position="96"/>
    </location>
</feature>